<comment type="caution">
    <text evidence="10">The sequence shown here is derived from an EMBL/GenBank/DDBJ whole genome shotgun (WGS) entry which is preliminary data.</text>
</comment>
<organism evidence="10 11">
    <name type="scientific">Hafnia alvei ATCC 51873</name>
    <dbReference type="NCBI Taxonomy" id="1002364"/>
    <lineage>
        <taxon>Bacteria</taxon>
        <taxon>Pseudomonadati</taxon>
        <taxon>Pseudomonadota</taxon>
        <taxon>Gammaproteobacteria</taxon>
        <taxon>Enterobacterales</taxon>
        <taxon>Hafniaceae</taxon>
        <taxon>Hafnia</taxon>
    </lineage>
</organism>
<evidence type="ECO:0000256" key="1">
    <source>
        <dbReference type="ARBA" id="ARBA00004418"/>
    </source>
</evidence>
<dbReference type="SUPFAM" id="SSF49354">
    <property type="entry name" value="PapD-like"/>
    <property type="match status" value="1"/>
</dbReference>
<reference evidence="10 11" key="1">
    <citation type="submission" date="2011-08" db="EMBL/GenBank/DDBJ databases">
        <authorList>
            <person name="Weinstock G."/>
            <person name="Sodergren E."/>
            <person name="Clifton S."/>
            <person name="Fulton L."/>
            <person name="Fulton B."/>
            <person name="Courtney L."/>
            <person name="Fronick C."/>
            <person name="Harrison M."/>
            <person name="Strong C."/>
            <person name="Farmer C."/>
            <person name="Delahaunty K."/>
            <person name="Markovic C."/>
            <person name="Hall O."/>
            <person name="Minx P."/>
            <person name="Tomlinson C."/>
            <person name="Mitreva M."/>
            <person name="Hou S."/>
            <person name="Chen J."/>
            <person name="Wollam A."/>
            <person name="Pepin K.H."/>
            <person name="Johnson M."/>
            <person name="Bhonagiri V."/>
            <person name="Zhang X."/>
            <person name="Suruliraj S."/>
            <person name="Warren W."/>
            <person name="Chinwalla A."/>
            <person name="Mardis E.R."/>
            <person name="Wilson R.K."/>
        </authorList>
    </citation>
    <scope>NUCLEOTIDE SEQUENCE [LARGE SCALE GENOMIC DNA]</scope>
    <source>
        <strain evidence="10 11">ATCC 51873</strain>
    </source>
</reference>
<dbReference type="InterPro" id="IPR016148">
    <property type="entry name" value="Pili_assmbl_chaperone_C"/>
</dbReference>
<keyword evidence="6 7" id="KW-0143">Chaperone</keyword>
<feature type="domain" description="Pili assembly chaperone C-terminal" evidence="9">
    <location>
        <begin position="171"/>
        <end position="228"/>
    </location>
</feature>
<dbReference type="InterPro" id="IPR001829">
    <property type="entry name" value="Pili_assmbl_chaperone_bac"/>
</dbReference>
<evidence type="ECO:0000256" key="3">
    <source>
        <dbReference type="ARBA" id="ARBA00022558"/>
    </source>
</evidence>
<dbReference type="InterPro" id="IPR013783">
    <property type="entry name" value="Ig-like_fold"/>
</dbReference>
<keyword evidence="5" id="KW-0574">Periplasm</keyword>
<dbReference type="PRINTS" id="PR00969">
    <property type="entry name" value="CHAPERONPILI"/>
</dbReference>
<dbReference type="Pfam" id="PF00345">
    <property type="entry name" value="PapD_N"/>
    <property type="match status" value="1"/>
</dbReference>
<evidence type="ECO:0000313" key="10">
    <source>
        <dbReference type="EMBL" id="EHM43658.1"/>
    </source>
</evidence>
<keyword evidence="4" id="KW-0732">Signal</keyword>
<proteinExistence type="inferred from homology"/>
<evidence type="ECO:0000313" key="11">
    <source>
        <dbReference type="Proteomes" id="UP000005959"/>
    </source>
</evidence>
<accession>G9Y5M7</accession>
<dbReference type="InterPro" id="IPR008962">
    <property type="entry name" value="PapD-like_sf"/>
</dbReference>
<dbReference type="PANTHER" id="PTHR30251:SF11">
    <property type="entry name" value="CHAPERONE PROTEIN FIMC-RELATED"/>
    <property type="match status" value="1"/>
</dbReference>
<dbReference type="FunFam" id="2.60.40.10:FF:000458">
    <property type="entry name" value="Molecular chaperone FimC"/>
    <property type="match status" value="1"/>
</dbReference>
<dbReference type="Gene3D" id="2.60.40.10">
    <property type="entry name" value="Immunoglobulins"/>
    <property type="match status" value="2"/>
</dbReference>
<keyword evidence="3" id="KW-1029">Fimbrium biogenesis</keyword>
<dbReference type="InterPro" id="IPR018046">
    <property type="entry name" value="Pili_assmbl_chaperone_CS"/>
</dbReference>
<dbReference type="SUPFAM" id="SSF49584">
    <property type="entry name" value="Periplasmic chaperone C-domain"/>
    <property type="match status" value="1"/>
</dbReference>
<dbReference type="GO" id="GO:0030288">
    <property type="term" value="C:outer membrane-bounded periplasmic space"/>
    <property type="evidence" value="ECO:0007669"/>
    <property type="project" value="InterPro"/>
</dbReference>
<dbReference type="InterPro" id="IPR036316">
    <property type="entry name" value="Pili_assmbl_chap_C_dom_sf"/>
</dbReference>
<protein>
    <submittedName>
        <fullName evidence="10">Gram-negative pili assembly chaperone domain protein</fullName>
    </submittedName>
</protein>
<dbReference type="GO" id="GO:0071555">
    <property type="term" value="P:cell wall organization"/>
    <property type="evidence" value="ECO:0007669"/>
    <property type="project" value="InterPro"/>
</dbReference>
<dbReference type="HOGENOM" id="CLU_070768_2_1_6"/>
<dbReference type="AlphaFoldDB" id="G9Y5M7"/>
<dbReference type="EMBL" id="AGCI01000038">
    <property type="protein sequence ID" value="EHM43658.1"/>
    <property type="molecule type" value="Genomic_DNA"/>
</dbReference>
<sequence length="238" mass="27159">MYLLKITHMRILIPTVFSILCILSGFSHAAGVQIGRTRIIYDASKKEVALPLINKEKDLPWLIQSWIDTGDGKTRGPFIITPPLFRLDPQKEQSLRITWSGKALPTDRESLFYMNIRTIPAMAKDEDDKNVLRLIYKTRLKLFWRPKELHDTPIDTCKNLRFIRRDNQLLITNDGDYYSVFDSLKVGGKSVENIELVAPKSTTQSPLPDTVEGSNVIWRCISDYGNATNEFTSNLTLG</sequence>
<comment type="subcellular location">
    <subcellularLocation>
        <location evidence="1 7">Periplasm</location>
    </subcellularLocation>
</comment>
<dbReference type="InterPro" id="IPR050643">
    <property type="entry name" value="Periplasmic_pilus_chap"/>
</dbReference>
<evidence type="ECO:0000259" key="8">
    <source>
        <dbReference type="Pfam" id="PF00345"/>
    </source>
</evidence>
<evidence type="ECO:0000256" key="6">
    <source>
        <dbReference type="ARBA" id="ARBA00023186"/>
    </source>
</evidence>
<evidence type="ECO:0000256" key="4">
    <source>
        <dbReference type="ARBA" id="ARBA00022729"/>
    </source>
</evidence>
<gene>
    <name evidence="10" type="ORF">HMPREF0454_01900</name>
</gene>
<dbReference type="PANTHER" id="PTHR30251">
    <property type="entry name" value="PILUS ASSEMBLY CHAPERONE"/>
    <property type="match status" value="1"/>
</dbReference>
<evidence type="ECO:0000256" key="2">
    <source>
        <dbReference type="ARBA" id="ARBA00007399"/>
    </source>
</evidence>
<evidence type="ECO:0000259" key="9">
    <source>
        <dbReference type="Pfam" id="PF02753"/>
    </source>
</evidence>
<dbReference type="Pfam" id="PF02753">
    <property type="entry name" value="PapD_C"/>
    <property type="match status" value="1"/>
</dbReference>
<dbReference type="PATRIC" id="fig|1002364.3.peg.1725"/>
<dbReference type="InterPro" id="IPR016147">
    <property type="entry name" value="Pili_assmbl_chaperone_N"/>
</dbReference>
<dbReference type="Proteomes" id="UP000005959">
    <property type="component" value="Unassembled WGS sequence"/>
</dbReference>
<evidence type="ECO:0000256" key="5">
    <source>
        <dbReference type="ARBA" id="ARBA00022764"/>
    </source>
</evidence>
<name>G9Y5M7_HAFAL</name>
<dbReference type="PROSITE" id="PS00635">
    <property type="entry name" value="PILI_CHAPERONE"/>
    <property type="match status" value="1"/>
</dbReference>
<comment type="similarity">
    <text evidence="2 7">Belongs to the periplasmic pilus chaperone family.</text>
</comment>
<feature type="domain" description="Pili assembly chaperone N-terminal" evidence="8">
    <location>
        <begin position="31"/>
        <end position="149"/>
    </location>
</feature>
<evidence type="ECO:0000256" key="7">
    <source>
        <dbReference type="RuleBase" id="RU003918"/>
    </source>
</evidence>